<gene>
    <name evidence="17" type="ORF">CKAN_00590200</name>
</gene>
<comment type="caution">
    <text evidence="17">The sequence shown here is derived from an EMBL/GenBank/DDBJ whole genome shotgun (WGS) entry which is preliminary data.</text>
</comment>
<dbReference type="FunFam" id="3.30.200.20:FF:000542">
    <property type="entry name" value="Receptor-like serine/threonine-protein kinase At4g25390"/>
    <property type="match status" value="1"/>
</dbReference>
<dbReference type="InterPro" id="IPR017441">
    <property type="entry name" value="Protein_kinase_ATP_BS"/>
</dbReference>
<proteinExistence type="inferred from homology"/>
<dbReference type="GO" id="GO:0005886">
    <property type="term" value="C:plasma membrane"/>
    <property type="evidence" value="ECO:0007669"/>
    <property type="project" value="UniProtKB-SubCell"/>
</dbReference>
<organism evidence="17 18">
    <name type="scientific">Cinnamomum micranthum f. kanehirae</name>
    <dbReference type="NCBI Taxonomy" id="337451"/>
    <lineage>
        <taxon>Eukaryota</taxon>
        <taxon>Viridiplantae</taxon>
        <taxon>Streptophyta</taxon>
        <taxon>Embryophyta</taxon>
        <taxon>Tracheophyta</taxon>
        <taxon>Spermatophyta</taxon>
        <taxon>Magnoliopsida</taxon>
        <taxon>Magnoliidae</taxon>
        <taxon>Laurales</taxon>
        <taxon>Lauraceae</taxon>
        <taxon>Cinnamomum</taxon>
    </lineage>
</organism>
<evidence type="ECO:0000256" key="11">
    <source>
        <dbReference type="ARBA" id="ARBA00023136"/>
    </source>
</evidence>
<dbReference type="Pfam" id="PF07714">
    <property type="entry name" value="PK_Tyr_Ser-Thr"/>
    <property type="match status" value="1"/>
</dbReference>
<dbReference type="InterPro" id="IPR047117">
    <property type="entry name" value="PERK1-13-like"/>
</dbReference>
<dbReference type="InterPro" id="IPR008271">
    <property type="entry name" value="Ser/Thr_kinase_AS"/>
</dbReference>
<dbReference type="PROSITE" id="PS00108">
    <property type="entry name" value="PROTEIN_KINASE_ST"/>
    <property type="match status" value="1"/>
</dbReference>
<comment type="catalytic activity">
    <reaction evidence="13">
        <text>L-seryl-[protein] + ATP = O-phospho-L-seryl-[protein] + ADP + H(+)</text>
        <dbReference type="Rhea" id="RHEA:17989"/>
        <dbReference type="Rhea" id="RHEA-COMP:9863"/>
        <dbReference type="Rhea" id="RHEA-COMP:11604"/>
        <dbReference type="ChEBI" id="CHEBI:15378"/>
        <dbReference type="ChEBI" id="CHEBI:29999"/>
        <dbReference type="ChEBI" id="CHEBI:30616"/>
        <dbReference type="ChEBI" id="CHEBI:83421"/>
        <dbReference type="ChEBI" id="CHEBI:456216"/>
        <dbReference type="EC" id="2.7.11.1"/>
    </reaction>
</comment>
<dbReference type="Gene3D" id="3.30.200.20">
    <property type="entry name" value="Phosphorylase Kinase, domain 1"/>
    <property type="match status" value="1"/>
</dbReference>
<feature type="binding site" evidence="14">
    <location>
        <position position="99"/>
    </location>
    <ligand>
        <name>ATP</name>
        <dbReference type="ChEBI" id="CHEBI:30616"/>
    </ligand>
</feature>
<feature type="domain" description="Protein kinase" evidence="16">
    <location>
        <begin position="71"/>
        <end position="377"/>
    </location>
</feature>
<dbReference type="InterPro" id="IPR011009">
    <property type="entry name" value="Kinase-like_dom_sf"/>
</dbReference>
<keyword evidence="10" id="KW-1133">Transmembrane helix</keyword>
<dbReference type="CDD" id="cd14066">
    <property type="entry name" value="STKc_IRAK"/>
    <property type="match status" value="1"/>
</dbReference>
<evidence type="ECO:0000256" key="7">
    <source>
        <dbReference type="ARBA" id="ARBA00022741"/>
    </source>
</evidence>
<dbReference type="Gene3D" id="1.10.510.10">
    <property type="entry name" value="Transferase(Phosphotransferase) domain 1"/>
    <property type="match status" value="1"/>
</dbReference>
<keyword evidence="4 15" id="KW-0723">Serine/threonine-protein kinase</keyword>
<evidence type="ECO:0000256" key="1">
    <source>
        <dbReference type="ARBA" id="ARBA00004162"/>
    </source>
</evidence>
<dbReference type="STRING" id="337451.A0A3S3MPM6"/>
<keyword evidence="18" id="KW-1185">Reference proteome</keyword>
<dbReference type="PANTHER" id="PTHR47982">
    <property type="entry name" value="PROLINE-RICH RECEPTOR-LIKE PROTEIN KINASE PERK4"/>
    <property type="match status" value="1"/>
</dbReference>
<dbReference type="InterPro" id="IPR001245">
    <property type="entry name" value="Ser-Thr/Tyr_kinase_cat_dom"/>
</dbReference>
<dbReference type="PROSITE" id="PS50011">
    <property type="entry name" value="PROTEIN_KINASE_DOM"/>
    <property type="match status" value="1"/>
</dbReference>
<dbReference type="InterPro" id="IPR000719">
    <property type="entry name" value="Prot_kinase_dom"/>
</dbReference>
<evidence type="ECO:0000256" key="2">
    <source>
        <dbReference type="ARBA" id="ARBA00012513"/>
    </source>
</evidence>
<accession>A0A3S3MPM6</accession>
<evidence type="ECO:0000256" key="15">
    <source>
        <dbReference type="RuleBase" id="RU000304"/>
    </source>
</evidence>
<dbReference type="SMART" id="SM00220">
    <property type="entry name" value="S_TKc"/>
    <property type="match status" value="1"/>
</dbReference>
<keyword evidence="8 17" id="KW-0418">Kinase</keyword>
<keyword evidence="3" id="KW-1003">Cell membrane</keyword>
<dbReference type="GO" id="GO:0005524">
    <property type="term" value="F:ATP binding"/>
    <property type="evidence" value="ECO:0007669"/>
    <property type="project" value="UniProtKB-UniRule"/>
</dbReference>
<dbReference type="OrthoDB" id="4062651at2759"/>
<evidence type="ECO:0000256" key="10">
    <source>
        <dbReference type="ARBA" id="ARBA00022989"/>
    </source>
</evidence>
<dbReference type="FunFam" id="1.10.510.10:FF:001424">
    <property type="entry name" value="Protein kinase superfamily protein"/>
    <property type="match status" value="1"/>
</dbReference>
<dbReference type="AlphaFoldDB" id="A0A3S3MPM6"/>
<evidence type="ECO:0000259" key="16">
    <source>
        <dbReference type="PROSITE" id="PS50011"/>
    </source>
</evidence>
<evidence type="ECO:0000256" key="13">
    <source>
        <dbReference type="ARBA" id="ARBA00048679"/>
    </source>
</evidence>
<dbReference type="GO" id="GO:0004674">
    <property type="term" value="F:protein serine/threonine kinase activity"/>
    <property type="evidence" value="ECO:0007669"/>
    <property type="project" value="UniProtKB-KW"/>
</dbReference>
<dbReference type="SUPFAM" id="SSF56112">
    <property type="entry name" value="Protein kinase-like (PK-like)"/>
    <property type="match status" value="1"/>
</dbReference>
<sequence length="377" mass="41749">MGCCFTKASSKVEDNGISISQNPSVLLSLELHFFTAGSPRRLSSDSRLHSSLFSSRKAFTREELERATNGFSESNFLGKGGFGNVHKGILEDGRRVAVKQLIDGSGQGDRESQAEVDIITRVHHRHLVSLVGYCIAEGVRMLVYEYVPNNSLKFHLHGRGEPTLDWPTRLKIALGSAKGLAYLHEDCQPKIIHRDIKSDNILLDLNYEAKIADFGLARIFPDDQTHVEATLAGTIGYLDPEYASSGELTDKSDVYAFGVILLELVTGFQPLFQDYWFYQAWNRNYQGLLDPRLQMNYNAEGVGTGCGVVLPLVCGCLPHSRPGMIQGRALYAAEADRIRNETGLRAVLDSLSLMPWRCTQRTLGSLCFSLSVLFPGT</sequence>
<evidence type="ECO:0000256" key="4">
    <source>
        <dbReference type="ARBA" id="ARBA00022527"/>
    </source>
</evidence>
<protein>
    <recommendedName>
        <fullName evidence="2">non-specific serine/threonine protein kinase</fullName>
        <ecNumber evidence="2">2.7.11.1</ecNumber>
    </recommendedName>
</protein>
<name>A0A3S3MPM6_9MAGN</name>
<comment type="catalytic activity">
    <reaction evidence="12">
        <text>L-threonyl-[protein] + ATP = O-phospho-L-threonyl-[protein] + ADP + H(+)</text>
        <dbReference type="Rhea" id="RHEA:46608"/>
        <dbReference type="Rhea" id="RHEA-COMP:11060"/>
        <dbReference type="Rhea" id="RHEA-COMP:11605"/>
        <dbReference type="ChEBI" id="CHEBI:15378"/>
        <dbReference type="ChEBI" id="CHEBI:30013"/>
        <dbReference type="ChEBI" id="CHEBI:30616"/>
        <dbReference type="ChEBI" id="CHEBI:61977"/>
        <dbReference type="ChEBI" id="CHEBI:456216"/>
        <dbReference type="EC" id="2.7.11.1"/>
    </reaction>
</comment>
<keyword evidence="6" id="KW-0812">Transmembrane</keyword>
<keyword evidence="17" id="KW-0675">Receptor</keyword>
<keyword evidence="7 14" id="KW-0547">Nucleotide-binding</keyword>
<evidence type="ECO:0000313" key="17">
    <source>
        <dbReference type="EMBL" id="RWR77416.1"/>
    </source>
</evidence>
<dbReference type="PANTHER" id="PTHR47982:SF35">
    <property type="entry name" value="PROLINE-RICH RECEPTOR-LIKE PROTEIN KINASE PERK1-RELATED"/>
    <property type="match status" value="1"/>
</dbReference>
<evidence type="ECO:0000256" key="6">
    <source>
        <dbReference type="ARBA" id="ARBA00022692"/>
    </source>
</evidence>
<keyword evidence="5" id="KW-0808">Transferase</keyword>
<reference evidence="17 18" key="1">
    <citation type="journal article" date="2019" name="Nat. Plants">
        <title>Stout camphor tree genome fills gaps in understanding of flowering plant genome evolution.</title>
        <authorList>
            <person name="Chaw S.M."/>
            <person name="Liu Y.C."/>
            <person name="Wu Y.W."/>
            <person name="Wang H.Y."/>
            <person name="Lin C.I."/>
            <person name="Wu C.S."/>
            <person name="Ke H.M."/>
            <person name="Chang L.Y."/>
            <person name="Hsu C.Y."/>
            <person name="Yang H.T."/>
            <person name="Sudianto E."/>
            <person name="Hsu M.H."/>
            <person name="Wu K.P."/>
            <person name="Wang L.N."/>
            <person name="Leebens-Mack J.H."/>
            <person name="Tsai I.J."/>
        </authorList>
    </citation>
    <scope>NUCLEOTIDE SEQUENCE [LARGE SCALE GENOMIC DNA]</scope>
    <source>
        <strain evidence="18">cv. Chaw 1501</strain>
        <tissue evidence="17">Young leaves</tissue>
    </source>
</reference>
<comment type="similarity">
    <text evidence="15">Belongs to the protein kinase superfamily.</text>
</comment>
<evidence type="ECO:0000256" key="14">
    <source>
        <dbReference type="PROSITE-ProRule" id="PRU10141"/>
    </source>
</evidence>
<evidence type="ECO:0000256" key="8">
    <source>
        <dbReference type="ARBA" id="ARBA00022777"/>
    </source>
</evidence>
<evidence type="ECO:0000256" key="12">
    <source>
        <dbReference type="ARBA" id="ARBA00047899"/>
    </source>
</evidence>
<evidence type="ECO:0000256" key="5">
    <source>
        <dbReference type="ARBA" id="ARBA00022679"/>
    </source>
</evidence>
<dbReference type="Proteomes" id="UP000283530">
    <property type="component" value="Unassembled WGS sequence"/>
</dbReference>
<dbReference type="EC" id="2.7.11.1" evidence="2"/>
<evidence type="ECO:0000313" key="18">
    <source>
        <dbReference type="Proteomes" id="UP000283530"/>
    </source>
</evidence>
<dbReference type="PROSITE" id="PS00107">
    <property type="entry name" value="PROTEIN_KINASE_ATP"/>
    <property type="match status" value="1"/>
</dbReference>
<evidence type="ECO:0000256" key="3">
    <source>
        <dbReference type="ARBA" id="ARBA00022475"/>
    </source>
</evidence>
<keyword evidence="11" id="KW-0472">Membrane</keyword>
<keyword evidence="9 14" id="KW-0067">ATP-binding</keyword>
<comment type="subcellular location">
    <subcellularLocation>
        <location evidence="1">Cell membrane</location>
        <topology evidence="1">Single-pass membrane protein</topology>
    </subcellularLocation>
</comment>
<evidence type="ECO:0000256" key="9">
    <source>
        <dbReference type="ARBA" id="ARBA00022840"/>
    </source>
</evidence>
<dbReference type="EMBL" id="QPKB01000002">
    <property type="protein sequence ID" value="RWR77416.1"/>
    <property type="molecule type" value="Genomic_DNA"/>
</dbReference>